<dbReference type="GO" id="GO:0005886">
    <property type="term" value="C:plasma membrane"/>
    <property type="evidence" value="ECO:0007669"/>
    <property type="project" value="UniProtKB-SubCell"/>
</dbReference>
<keyword evidence="3 6" id="KW-1133">Transmembrane helix</keyword>
<reference evidence="7 8" key="1">
    <citation type="submission" date="2024-08" db="EMBL/GenBank/DDBJ databases">
        <title>Gnathostoma spinigerum genome.</title>
        <authorList>
            <person name="Gonzalez-Bertolin B."/>
            <person name="Monzon S."/>
            <person name="Zaballos A."/>
            <person name="Jimenez P."/>
            <person name="Dekumyoy P."/>
            <person name="Varona S."/>
            <person name="Cuesta I."/>
            <person name="Sumanam S."/>
            <person name="Adisakwattana P."/>
            <person name="Gasser R.B."/>
            <person name="Hernandez-Gonzalez A."/>
            <person name="Young N.D."/>
            <person name="Perteguer M.J."/>
        </authorList>
    </citation>
    <scope>NUCLEOTIDE SEQUENCE [LARGE SCALE GENOMIC DNA]</scope>
    <source>
        <strain evidence="7">AL3</strain>
        <tissue evidence="7">Liver</tissue>
    </source>
</reference>
<dbReference type="EMBL" id="JBGFUD010001153">
    <property type="protein sequence ID" value="MFH4975841.1"/>
    <property type="molecule type" value="Genomic_DNA"/>
</dbReference>
<sequence>MTISYTFDIASTSPLNIFRLLLRWRASVWKSVSLELAIWTTAYVVISFIYRSNYFLTEQQKRTFEDLSRYCDKGVNMIPLTFILGFFVNLVVQRWTDAFKNMGYLESQAIHISSMVIGLDNETRLMRRTLVRYLCLAQVLVFRDISVQVRKRFPTLDSIVKAGFMMQHEKEKLEAYRIDEYDKFWVPINWAFAIVVRARKMEKIIGDTFATKICDEIKSFRSNLEMLCNYDWVEIPLVYPQVVFMAVHVYFCVCLIGRQYVERVSAANLVDMDFVLPFMTMLQFTFYVGWMKVAEGLLNPFGEDDDDFECNFLIDKNFATCLCIADEAHDDVPELKRDRWWSQPDYTPLYASDAVSLPNNPLVGSATRVVTPKSDEETEMVERRYESNTKEVQRAKTTLPLDRGKNVLRNRLSTGNARTDGTRIDRMTASGPTEAVFREDVEKPDQSMANVKKNSIIDRVGDEMTLNEKHVEKE</sequence>
<protein>
    <recommendedName>
        <fullName evidence="6">Bestrophin homolog</fullName>
    </recommendedName>
</protein>
<dbReference type="PANTHER" id="PTHR10736:SF0">
    <property type="entry name" value="BESTROPHIN HOMOLOG"/>
    <property type="match status" value="1"/>
</dbReference>
<name>A0ABD6E9G5_9BILA</name>
<dbReference type="InterPro" id="IPR021134">
    <property type="entry name" value="Bestrophin-like"/>
</dbReference>
<evidence type="ECO:0000256" key="6">
    <source>
        <dbReference type="RuleBase" id="RU363126"/>
    </source>
</evidence>
<comment type="caution">
    <text evidence="7">The sequence shown here is derived from an EMBL/GenBank/DDBJ whole genome shotgun (WGS) entry which is preliminary data.</text>
</comment>
<comment type="subcellular location">
    <subcellularLocation>
        <location evidence="6">Cell membrane</location>
        <topology evidence="6">Multi-pass membrane protein</topology>
    </subcellularLocation>
    <subcellularLocation>
        <location evidence="1">Membrane</location>
    </subcellularLocation>
</comment>
<gene>
    <name evidence="7" type="ORF">AB6A40_002550</name>
</gene>
<keyword evidence="2 6" id="KW-0812">Transmembrane</keyword>
<keyword evidence="6" id="KW-0869">Chloride channel</keyword>
<comment type="function">
    <text evidence="6">Forms chloride channels.</text>
</comment>
<feature type="transmembrane region" description="Helical" evidence="6">
    <location>
        <begin position="36"/>
        <end position="56"/>
    </location>
</feature>
<dbReference type="PANTHER" id="PTHR10736">
    <property type="entry name" value="BESTROPHIN"/>
    <property type="match status" value="1"/>
</dbReference>
<keyword evidence="6" id="KW-1003">Cell membrane</keyword>
<keyword evidence="6" id="KW-0868">Chloride</keyword>
<evidence type="ECO:0000256" key="2">
    <source>
        <dbReference type="ARBA" id="ARBA00022692"/>
    </source>
</evidence>
<dbReference type="Pfam" id="PF01062">
    <property type="entry name" value="Bestrophin"/>
    <property type="match status" value="1"/>
</dbReference>
<dbReference type="InterPro" id="IPR000615">
    <property type="entry name" value="Bestrophin"/>
</dbReference>
<keyword evidence="6" id="KW-0407">Ion channel</keyword>
<evidence type="ECO:0000313" key="8">
    <source>
        <dbReference type="Proteomes" id="UP001608902"/>
    </source>
</evidence>
<evidence type="ECO:0000256" key="4">
    <source>
        <dbReference type="ARBA" id="ARBA00023136"/>
    </source>
</evidence>
<proteinExistence type="inferred from homology"/>
<dbReference type="Proteomes" id="UP001608902">
    <property type="component" value="Unassembled WGS sequence"/>
</dbReference>
<feature type="transmembrane region" description="Helical" evidence="6">
    <location>
        <begin position="77"/>
        <end position="96"/>
    </location>
</feature>
<dbReference type="GO" id="GO:0034707">
    <property type="term" value="C:chloride channel complex"/>
    <property type="evidence" value="ECO:0007669"/>
    <property type="project" value="UniProtKB-KW"/>
</dbReference>
<evidence type="ECO:0000256" key="5">
    <source>
        <dbReference type="ARBA" id="ARBA00034769"/>
    </source>
</evidence>
<evidence type="ECO:0000256" key="3">
    <source>
        <dbReference type="ARBA" id="ARBA00022989"/>
    </source>
</evidence>
<organism evidence="7 8">
    <name type="scientific">Gnathostoma spinigerum</name>
    <dbReference type="NCBI Taxonomy" id="75299"/>
    <lineage>
        <taxon>Eukaryota</taxon>
        <taxon>Metazoa</taxon>
        <taxon>Ecdysozoa</taxon>
        <taxon>Nematoda</taxon>
        <taxon>Chromadorea</taxon>
        <taxon>Rhabditida</taxon>
        <taxon>Spirurina</taxon>
        <taxon>Gnathostomatomorpha</taxon>
        <taxon>Gnathostomatoidea</taxon>
        <taxon>Gnathostomatidae</taxon>
        <taxon>Gnathostoma</taxon>
    </lineage>
</organism>
<keyword evidence="6" id="KW-0406">Ion transport</keyword>
<accession>A0ABD6E9G5</accession>
<evidence type="ECO:0000313" key="7">
    <source>
        <dbReference type="EMBL" id="MFH4975841.1"/>
    </source>
</evidence>
<keyword evidence="4 6" id="KW-0472">Membrane</keyword>
<dbReference type="AlphaFoldDB" id="A0ABD6E9G5"/>
<keyword evidence="8" id="KW-1185">Reference proteome</keyword>
<keyword evidence="6" id="KW-0813">Transport</keyword>
<comment type="similarity">
    <text evidence="5 6">Belongs to the anion channel-forming bestrophin (TC 1.A.46) family. Calcium-sensitive chloride channel subfamily.</text>
</comment>
<dbReference type="GO" id="GO:0005254">
    <property type="term" value="F:chloride channel activity"/>
    <property type="evidence" value="ECO:0007669"/>
    <property type="project" value="UniProtKB-KW"/>
</dbReference>
<evidence type="ECO:0000256" key="1">
    <source>
        <dbReference type="ARBA" id="ARBA00004370"/>
    </source>
</evidence>